<evidence type="ECO:0000313" key="6">
    <source>
        <dbReference type="EMBL" id="MBK7273625.1"/>
    </source>
</evidence>
<evidence type="ECO:0000313" key="9">
    <source>
        <dbReference type="Proteomes" id="UP000726105"/>
    </source>
</evidence>
<dbReference type="InterPro" id="IPR019887">
    <property type="entry name" value="Tscrpt_reg_AsnC/Lrp_C"/>
</dbReference>
<evidence type="ECO:0000313" key="5">
    <source>
        <dbReference type="EMBL" id="MBK6299753.1"/>
    </source>
</evidence>
<dbReference type="Proteomes" id="UP000726105">
    <property type="component" value="Unassembled WGS sequence"/>
</dbReference>
<protein>
    <submittedName>
        <fullName evidence="6">Winged helix-turn-helix transcriptional regulator</fullName>
    </submittedName>
</protein>
<dbReference type="InterPro" id="IPR036390">
    <property type="entry name" value="WH_DNA-bd_sf"/>
</dbReference>
<dbReference type="PROSITE" id="PS50956">
    <property type="entry name" value="HTH_ASNC_2"/>
    <property type="match status" value="1"/>
</dbReference>
<dbReference type="PANTHER" id="PTHR30154:SF34">
    <property type="entry name" value="TRANSCRIPTIONAL REGULATOR AZLB"/>
    <property type="match status" value="1"/>
</dbReference>
<comment type="caution">
    <text evidence="6">The sequence shown here is derived from an EMBL/GenBank/DDBJ whole genome shotgun (WGS) entry which is preliminary data.</text>
</comment>
<dbReference type="InterPro" id="IPR000485">
    <property type="entry name" value="AsnC-type_HTH_dom"/>
</dbReference>
<dbReference type="EMBL" id="JADIXZ010000001">
    <property type="protein sequence ID" value="MBK6299753.1"/>
    <property type="molecule type" value="Genomic_DNA"/>
</dbReference>
<dbReference type="Gene3D" id="3.30.70.920">
    <property type="match status" value="1"/>
</dbReference>
<keyword evidence="3" id="KW-0804">Transcription</keyword>
<feature type="domain" description="HTH asnC-type" evidence="4">
    <location>
        <begin position="1"/>
        <end position="62"/>
    </location>
</feature>
<keyword evidence="2" id="KW-0238">DNA-binding</keyword>
<organism evidence="6 9">
    <name type="scientific">Candidatus Phosphoribacter hodrii</name>
    <dbReference type="NCBI Taxonomy" id="2953743"/>
    <lineage>
        <taxon>Bacteria</taxon>
        <taxon>Bacillati</taxon>
        <taxon>Actinomycetota</taxon>
        <taxon>Actinomycetes</taxon>
        <taxon>Micrococcales</taxon>
        <taxon>Dermatophilaceae</taxon>
        <taxon>Candidatus Phosphoribacter</taxon>
    </lineage>
</organism>
<dbReference type="SUPFAM" id="SSF46785">
    <property type="entry name" value="Winged helix' DNA-binding domain"/>
    <property type="match status" value="1"/>
</dbReference>
<dbReference type="SMART" id="SM00344">
    <property type="entry name" value="HTH_ASNC"/>
    <property type="match status" value="1"/>
</dbReference>
<dbReference type="InterPro" id="IPR011008">
    <property type="entry name" value="Dimeric_a/b-barrel"/>
</dbReference>
<dbReference type="Pfam" id="PF13412">
    <property type="entry name" value="HTH_24"/>
    <property type="match status" value="1"/>
</dbReference>
<evidence type="ECO:0000313" key="7">
    <source>
        <dbReference type="EMBL" id="MBL0003942.1"/>
    </source>
</evidence>
<reference evidence="8 9" key="1">
    <citation type="submission" date="2020-10" db="EMBL/GenBank/DDBJ databases">
        <title>Connecting structure to function with the recovery of over 1000 high-quality activated sludge metagenome-assembled genomes encoding full-length rRNA genes using long-read sequencing.</title>
        <authorList>
            <person name="Singleton C.M."/>
            <person name="Petriglieri F."/>
            <person name="Kristensen J.M."/>
            <person name="Kirkegaard R.H."/>
            <person name="Michaelsen T.Y."/>
            <person name="Andersen M.H."/>
            <person name="Karst S.M."/>
            <person name="Dueholm M.S."/>
            <person name="Nielsen P.H."/>
            <person name="Albertsen M."/>
        </authorList>
    </citation>
    <scope>NUCLEOTIDE SEQUENCE [LARGE SCALE GENOMIC DNA]</scope>
    <source>
        <strain evidence="5">AalE_18-Q3-R2-46_BAT3C.188</strain>
        <strain evidence="6">Ega_18-Q3-R5-49_MAXAC.001</strain>
        <strain evidence="7">Ribe_18-Q3-R11-54_MAXAC.001</strain>
    </source>
</reference>
<dbReference type="InterPro" id="IPR019888">
    <property type="entry name" value="Tscrpt_reg_AsnC-like"/>
</dbReference>
<dbReference type="InterPro" id="IPR019885">
    <property type="entry name" value="Tscrpt_reg_HTH_AsnC-type_CS"/>
</dbReference>
<dbReference type="Pfam" id="PF01037">
    <property type="entry name" value="AsnC_trans_reg"/>
    <property type="match status" value="1"/>
</dbReference>
<dbReference type="CDD" id="cd00090">
    <property type="entry name" value="HTH_ARSR"/>
    <property type="match status" value="1"/>
</dbReference>
<dbReference type="PANTHER" id="PTHR30154">
    <property type="entry name" value="LEUCINE-RESPONSIVE REGULATORY PROTEIN"/>
    <property type="match status" value="1"/>
</dbReference>
<name>A0A935M413_9MICO</name>
<accession>A0A935M413</accession>
<dbReference type="PRINTS" id="PR00033">
    <property type="entry name" value="HTHASNC"/>
</dbReference>
<evidence type="ECO:0000256" key="2">
    <source>
        <dbReference type="ARBA" id="ARBA00023125"/>
    </source>
</evidence>
<dbReference type="EMBL" id="JADJIB010000004">
    <property type="protein sequence ID" value="MBK7273625.1"/>
    <property type="molecule type" value="Genomic_DNA"/>
</dbReference>
<gene>
    <name evidence="5" type="ORF">IPF40_01420</name>
    <name evidence="6" type="ORF">IPI13_10835</name>
    <name evidence="7" type="ORF">IPP00_08100</name>
</gene>
<sequence>MDGLDRTILDALQEDGRLTNVDLARRVGLSPSPCLRRVKSLEERGYIQGYAALLDPALLGRALQVVVMVRLTDQRQQTLAAFESAVEGIEDVLRCSLIAGDADYLLTVQVRDLDSYHALYTKRLGELPGVASLRSLVIMKAVKDTHALPV</sequence>
<evidence type="ECO:0000256" key="3">
    <source>
        <dbReference type="ARBA" id="ARBA00023163"/>
    </source>
</evidence>
<evidence type="ECO:0000259" key="4">
    <source>
        <dbReference type="PROSITE" id="PS50956"/>
    </source>
</evidence>
<dbReference type="SUPFAM" id="SSF54909">
    <property type="entry name" value="Dimeric alpha+beta barrel"/>
    <property type="match status" value="1"/>
</dbReference>
<dbReference type="GO" id="GO:0043565">
    <property type="term" value="F:sequence-specific DNA binding"/>
    <property type="evidence" value="ECO:0007669"/>
    <property type="project" value="InterPro"/>
</dbReference>
<dbReference type="GO" id="GO:0043200">
    <property type="term" value="P:response to amino acid"/>
    <property type="evidence" value="ECO:0007669"/>
    <property type="project" value="TreeGrafter"/>
</dbReference>
<dbReference type="Proteomes" id="UP000718281">
    <property type="component" value="Unassembled WGS sequence"/>
</dbReference>
<evidence type="ECO:0000256" key="1">
    <source>
        <dbReference type="ARBA" id="ARBA00023015"/>
    </source>
</evidence>
<evidence type="ECO:0000313" key="8">
    <source>
        <dbReference type="Proteomes" id="UP000718281"/>
    </source>
</evidence>
<dbReference type="InterPro" id="IPR011991">
    <property type="entry name" value="ArsR-like_HTH"/>
</dbReference>
<dbReference type="Gene3D" id="1.10.10.10">
    <property type="entry name" value="Winged helix-like DNA-binding domain superfamily/Winged helix DNA-binding domain"/>
    <property type="match status" value="1"/>
</dbReference>
<dbReference type="PROSITE" id="PS00519">
    <property type="entry name" value="HTH_ASNC_1"/>
    <property type="match status" value="1"/>
</dbReference>
<dbReference type="FunFam" id="1.10.10.10:FF:000186">
    <property type="entry name" value="AsnC family transcriptional regulator"/>
    <property type="match status" value="1"/>
</dbReference>
<keyword evidence="1" id="KW-0805">Transcription regulation</keyword>
<dbReference type="Proteomes" id="UP000886632">
    <property type="component" value="Unassembled WGS sequence"/>
</dbReference>
<dbReference type="EMBL" id="JADKGK010000019">
    <property type="protein sequence ID" value="MBL0003942.1"/>
    <property type="molecule type" value="Genomic_DNA"/>
</dbReference>
<dbReference type="InterPro" id="IPR036388">
    <property type="entry name" value="WH-like_DNA-bd_sf"/>
</dbReference>
<dbReference type="GO" id="GO:0005829">
    <property type="term" value="C:cytosol"/>
    <property type="evidence" value="ECO:0007669"/>
    <property type="project" value="TreeGrafter"/>
</dbReference>
<proteinExistence type="predicted"/>
<dbReference type="AlphaFoldDB" id="A0A935M413"/>